<keyword evidence="15 17" id="KW-0460">Magnesium</keyword>
<dbReference type="SUPFAM" id="SSF52009">
    <property type="entry name" value="Phosphohistidine domain"/>
    <property type="match status" value="1"/>
</dbReference>
<sequence>MMLKGIAAAPGIAMGPAKLLTAQAADVKLTEVAADGVEAEVRRFEEAVAQASLELEQLRTSTLAKLGEAEAEIFETHLFLLQDEEFIGAATLKIRDERMNAEYALKQTESQITAVLESLDDEYLRERAADIRDVSGRLLRKLTGQAEGMGLDGTGAAQVLFAYDLTPSETAQLDPAAVAGFVTEIGGRTSHSAIMARSMDIPAVVGVSGWQAAVRDGQFVIVDGSEGVIHVDPDADTKARYERLSVEMAAKKQLERQFRGLPSVTKDGHRVELAANIGTPKDAAAAKAAGAEGVGLYRTEFLYMDRDDLPSEDEQYEAYRAAVEPFGAEAPVVIRTLDIGGDKKLPYLPLPEEENPFLGVRAIRLCLDRRELFRTQLRAILRAGVHGNVKIMFPMIATLAEWRQAKAELALAMQELHERNVPFSEHLETGIMIEVPAAALMADQFAAEVDFFSIGTNDLVQYTMAADRMNEKLSYLTDPLYPAVLRLISSVIRAASAQGKWVGMCGEMAGQPEALPILLGLGLHEFSMSASAVLPARALLSRMDRAAAVAFADEALKLGSPDEIRAAALQFISKLQD</sequence>
<dbReference type="InterPro" id="IPR006318">
    <property type="entry name" value="PTS_EI-like"/>
</dbReference>
<evidence type="ECO:0000256" key="2">
    <source>
        <dbReference type="ARBA" id="ARBA00001946"/>
    </source>
</evidence>
<feature type="coiled-coil region" evidence="18">
    <location>
        <begin position="34"/>
        <end position="61"/>
    </location>
</feature>
<comment type="caution">
    <text evidence="22">The sequence shown here is derived from an EMBL/GenBank/DDBJ whole genome shotgun (WGS) entry which is preliminary data.</text>
</comment>
<dbReference type="InterPro" id="IPR008279">
    <property type="entry name" value="PEP-util_enz_mobile_dom"/>
</dbReference>
<dbReference type="SUPFAM" id="SSF51621">
    <property type="entry name" value="Phosphoenolpyruvate/pyruvate domain"/>
    <property type="match status" value="1"/>
</dbReference>
<evidence type="ECO:0000256" key="5">
    <source>
        <dbReference type="ARBA" id="ARBA00007837"/>
    </source>
</evidence>
<keyword evidence="10 17" id="KW-0762">Sugar transport</keyword>
<accession>A0ABW5PJL3</accession>
<comment type="subcellular location">
    <subcellularLocation>
        <location evidence="4 17">Cytoplasm</location>
    </subcellularLocation>
</comment>
<keyword evidence="11 17" id="KW-0808">Transferase</keyword>
<dbReference type="GO" id="GO:0008965">
    <property type="term" value="F:phosphoenolpyruvate-protein phosphotransferase activity"/>
    <property type="evidence" value="ECO:0007669"/>
    <property type="project" value="UniProtKB-EC"/>
</dbReference>
<comment type="function">
    <text evidence="3 17">General (non sugar-specific) component of the phosphoenolpyruvate-dependent sugar phosphotransferase system (sugar PTS). This major carbohydrate active-transport system catalyzes the phosphorylation of incoming sugar substrates concomitantly with their translocation across the cell membrane. Enzyme I transfers the phosphoryl group from phosphoenolpyruvate (PEP) to the phosphoryl carrier protein (HPr).</text>
</comment>
<keyword evidence="18" id="KW-0175">Coiled coil</keyword>
<evidence type="ECO:0000313" key="22">
    <source>
        <dbReference type="EMBL" id="MFD2615458.1"/>
    </source>
</evidence>
<organism evidence="22 23">
    <name type="scientific">Paenibacillus gansuensis</name>
    <dbReference type="NCBI Taxonomy" id="306542"/>
    <lineage>
        <taxon>Bacteria</taxon>
        <taxon>Bacillati</taxon>
        <taxon>Bacillota</taxon>
        <taxon>Bacilli</taxon>
        <taxon>Bacillales</taxon>
        <taxon>Paenibacillaceae</taxon>
        <taxon>Paenibacillus</taxon>
    </lineage>
</organism>
<evidence type="ECO:0000256" key="16">
    <source>
        <dbReference type="ARBA" id="ARBA00033235"/>
    </source>
</evidence>
<dbReference type="InterPro" id="IPR050499">
    <property type="entry name" value="PEP-utilizing_PTS_enzyme"/>
</dbReference>
<dbReference type="EC" id="2.7.3.9" evidence="6 17"/>
<dbReference type="Pfam" id="PF05524">
    <property type="entry name" value="PEP-utilisers_N"/>
    <property type="match status" value="1"/>
</dbReference>
<protein>
    <recommendedName>
        <fullName evidence="7 17">Phosphoenolpyruvate-protein phosphotransferase</fullName>
        <ecNumber evidence="6 17">2.7.3.9</ecNumber>
    </recommendedName>
    <alternativeName>
        <fullName evidence="16 17">Phosphotransferase system, enzyme I</fullName>
    </alternativeName>
</protein>
<evidence type="ECO:0000256" key="7">
    <source>
        <dbReference type="ARBA" id="ARBA00016544"/>
    </source>
</evidence>
<evidence type="ECO:0000256" key="18">
    <source>
        <dbReference type="SAM" id="Coils"/>
    </source>
</evidence>
<dbReference type="PROSITE" id="PS00742">
    <property type="entry name" value="PEP_ENZYMES_2"/>
    <property type="match status" value="1"/>
</dbReference>
<dbReference type="InterPro" id="IPR024692">
    <property type="entry name" value="PTS_EI"/>
</dbReference>
<feature type="domain" description="Phosphotransferase system enzyme I N-terminal" evidence="21">
    <location>
        <begin position="4"/>
        <end position="127"/>
    </location>
</feature>
<keyword evidence="14 17" id="KW-0418">Kinase</keyword>
<dbReference type="InterPro" id="IPR040442">
    <property type="entry name" value="Pyrv_kinase-like_dom_sf"/>
</dbReference>
<comment type="catalytic activity">
    <reaction evidence="1 17">
        <text>L-histidyl-[protein] + phosphoenolpyruvate = N(pros)-phospho-L-histidyl-[protein] + pyruvate</text>
        <dbReference type="Rhea" id="RHEA:23880"/>
        <dbReference type="Rhea" id="RHEA-COMP:9745"/>
        <dbReference type="Rhea" id="RHEA-COMP:9746"/>
        <dbReference type="ChEBI" id="CHEBI:15361"/>
        <dbReference type="ChEBI" id="CHEBI:29979"/>
        <dbReference type="ChEBI" id="CHEBI:58702"/>
        <dbReference type="ChEBI" id="CHEBI:64837"/>
        <dbReference type="EC" id="2.7.3.9"/>
    </reaction>
</comment>
<dbReference type="InterPro" id="IPR023151">
    <property type="entry name" value="PEP_util_CS"/>
</dbReference>
<keyword evidence="9 17" id="KW-0963">Cytoplasm</keyword>
<dbReference type="RefSeq" id="WP_377607356.1">
    <property type="nucleotide sequence ID" value="NZ_JBHUME010000019.1"/>
</dbReference>
<gene>
    <name evidence="22" type="primary">ptsP</name>
    <name evidence="22" type="ORF">ACFSUF_23925</name>
</gene>
<keyword evidence="12 17" id="KW-0598">Phosphotransferase system</keyword>
<evidence type="ECO:0000256" key="13">
    <source>
        <dbReference type="ARBA" id="ARBA00022723"/>
    </source>
</evidence>
<dbReference type="PRINTS" id="PR01736">
    <property type="entry name" value="PHPHTRNFRASE"/>
</dbReference>
<evidence type="ECO:0000259" key="20">
    <source>
        <dbReference type="Pfam" id="PF02896"/>
    </source>
</evidence>
<proteinExistence type="inferred from homology"/>
<evidence type="ECO:0000256" key="6">
    <source>
        <dbReference type="ARBA" id="ARBA00012232"/>
    </source>
</evidence>
<evidence type="ECO:0000256" key="12">
    <source>
        <dbReference type="ARBA" id="ARBA00022683"/>
    </source>
</evidence>
<keyword evidence="23" id="KW-1185">Reference proteome</keyword>
<evidence type="ECO:0000259" key="21">
    <source>
        <dbReference type="Pfam" id="PF05524"/>
    </source>
</evidence>
<name>A0ABW5PJL3_9BACL</name>
<evidence type="ECO:0000256" key="17">
    <source>
        <dbReference type="PIRNR" id="PIRNR000732"/>
    </source>
</evidence>
<keyword evidence="8 17" id="KW-0813">Transport</keyword>
<dbReference type="Gene3D" id="1.10.274.10">
    <property type="entry name" value="PtsI, HPr-binding domain"/>
    <property type="match status" value="1"/>
</dbReference>
<evidence type="ECO:0000256" key="3">
    <source>
        <dbReference type="ARBA" id="ARBA00002728"/>
    </source>
</evidence>
<dbReference type="SUPFAM" id="SSF47831">
    <property type="entry name" value="Enzyme I of the PEP:sugar phosphotransferase system HPr-binding (sub)domain"/>
    <property type="match status" value="1"/>
</dbReference>
<feature type="domain" description="PEP-utilising enzyme C-terminal" evidence="20">
    <location>
        <begin position="254"/>
        <end position="544"/>
    </location>
</feature>
<dbReference type="Pfam" id="PF00391">
    <property type="entry name" value="PEP-utilizers"/>
    <property type="match status" value="1"/>
</dbReference>
<evidence type="ECO:0000256" key="15">
    <source>
        <dbReference type="ARBA" id="ARBA00022842"/>
    </source>
</evidence>
<dbReference type="PIRSF" id="PIRSF000732">
    <property type="entry name" value="PTS_enzyme_I"/>
    <property type="match status" value="1"/>
</dbReference>
<evidence type="ECO:0000256" key="14">
    <source>
        <dbReference type="ARBA" id="ARBA00022777"/>
    </source>
</evidence>
<dbReference type="Pfam" id="PF02896">
    <property type="entry name" value="PEP-utilizers_C"/>
    <property type="match status" value="1"/>
</dbReference>
<evidence type="ECO:0000313" key="23">
    <source>
        <dbReference type="Proteomes" id="UP001597541"/>
    </source>
</evidence>
<dbReference type="Gene3D" id="3.20.20.60">
    <property type="entry name" value="Phosphoenolpyruvate-binding domains"/>
    <property type="match status" value="1"/>
</dbReference>
<evidence type="ECO:0000256" key="9">
    <source>
        <dbReference type="ARBA" id="ARBA00022490"/>
    </source>
</evidence>
<dbReference type="Proteomes" id="UP001597541">
    <property type="component" value="Unassembled WGS sequence"/>
</dbReference>
<dbReference type="InterPro" id="IPR008731">
    <property type="entry name" value="PTS_EIN"/>
</dbReference>
<dbReference type="InterPro" id="IPR015813">
    <property type="entry name" value="Pyrv/PenolPyrv_kinase-like_dom"/>
</dbReference>
<dbReference type="InterPro" id="IPR036637">
    <property type="entry name" value="Phosphohistidine_dom_sf"/>
</dbReference>
<comment type="cofactor">
    <cofactor evidence="2 17">
        <name>Mg(2+)</name>
        <dbReference type="ChEBI" id="CHEBI:18420"/>
    </cofactor>
</comment>
<dbReference type="InterPro" id="IPR000121">
    <property type="entry name" value="PEP_util_C"/>
</dbReference>
<dbReference type="EMBL" id="JBHUME010000019">
    <property type="protein sequence ID" value="MFD2615458.1"/>
    <property type="molecule type" value="Genomic_DNA"/>
</dbReference>
<comment type="similarity">
    <text evidence="5 17">Belongs to the PEP-utilizing enzyme family.</text>
</comment>
<evidence type="ECO:0000256" key="1">
    <source>
        <dbReference type="ARBA" id="ARBA00000683"/>
    </source>
</evidence>
<evidence type="ECO:0000256" key="4">
    <source>
        <dbReference type="ARBA" id="ARBA00004496"/>
    </source>
</evidence>
<dbReference type="InterPro" id="IPR036618">
    <property type="entry name" value="PtsI_HPr-bd_sf"/>
</dbReference>
<evidence type="ECO:0000259" key="19">
    <source>
        <dbReference type="Pfam" id="PF00391"/>
    </source>
</evidence>
<evidence type="ECO:0000256" key="10">
    <source>
        <dbReference type="ARBA" id="ARBA00022597"/>
    </source>
</evidence>
<dbReference type="Gene3D" id="3.50.30.10">
    <property type="entry name" value="Phosphohistidine domain"/>
    <property type="match status" value="1"/>
</dbReference>
<evidence type="ECO:0000256" key="8">
    <source>
        <dbReference type="ARBA" id="ARBA00022448"/>
    </source>
</evidence>
<evidence type="ECO:0000256" key="11">
    <source>
        <dbReference type="ARBA" id="ARBA00022679"/>
    </source>
</evidence>
<keyword evidence="13 17" id="KW-0479">Metal-binding</keyword>
<dbReference type="PANTHER" id="PTHR46244">
    <property type="entry name" value="PHOSPHOENOLPYRUVATE-PROTEIN PHOSPHOTRANSFERASE"/>
    <property type="match status" value="1"/>
</dbReference>
<dbReference type="PANTHER" id="PTHR46244:SF3">
    <property type="entry name" value="PHOSPHOENOLPYRUVATE-PROTEIN PHOSPHOTRANSFERASE"/>
    <property type="match status" value="1"/>
</dbReference>
<dbReference type="PROSITE" id="PS00370">
    <property type="entry name" value="PEP_ENZYMES_PHOS_SITE"/>
    <property type="match status" value="1"/>
</dbReference>
<dbReference type="InterPro" id="IPR018274">
    <property type="entry name" value="PEP_util_AS"/>
</dbReference>
<reference evidence="23" key="1">
    <citation type="journal article" date="2019" name="Int. J. Syst. Evol. Microbiol.">
        <title>The Global Catalogue of Microorganisms (GCM) 10K type strain sequencing project: providing services to taxonomists for standard genome sequencing and annotation.</title>
        <authorList>
            <consortium name="The Broad Institute Genomics Platform"/>
            <consortium name="The Broad Institute Genome Sequencing Center for Infectious Disease"/>
            <person name="Wu L."/>
            <person name="Ma J."/>
        </authorList>
    </citation>
    <scope>NUCLEOTIDE SEQUENCE [LARGE SCALE GENOMIC DNA]</scope>
    <source>
        <strain evidence="23">KCTC 3950</strain>
    </source>
</reference>
<feature type="domain" description="PEP-utilising enzyme mobile" evidence="19">
    <location>
        <begin position="158"/>
        <end position="227"/>
    </location>
</feature>
<dbReference type="NCBIfam" id="TIGR01417">
    <property type="entry name" value="PTS_I_fam"/>
    <property type="match status" value="1"/>
</dbReference>